<dbReference type="Proteomes" id="UP000887116">
    <property type="component" value="Unassembled WGS sequence"/>
</dbReference>
<gene>
    <name evidence="1" type="ORF">TNCT_734291</name>
</gene>
<reference evidence="1" key="1">
    <citation type="submission" date="2020-07" db="EMBL/GenBank/DDBJ databases">
        <title>Multicomponent nature underlies the extraordinary mechanical properties of spider dragline silk.</title>
        <authorList>
            <person name="Kono N."/>
            <person name="Nakamura H."/>
            <person name="Mori M."/>
            <person name="Yoshida Y."/>
            <person name="Ohtoshi R."/>
            <person name="Malay A.D."/>
            <person name="Moran D.A.P."/>
            <person name="Tomita M."/>
            <person name="Numata K."/>
            <person name="Arakawa K."/>
        </authorList>
    </citation>
    <scope>NUCLEOTIDE SEQUENCE</scope>
</reference>
<protein>
    <submittedName>
        <fullName evidence="1">Uncharacterized protein</fullName>
    </submittedName>
</protein>
<dbReference type="AlphaFoldDB" id="A0A8X6KWW0"/>
<dbReference type="EMBL" id="BMAO01023358">
    <property type="protein sequence ID" value="GFQ88174.1"/>
    <property type="molecule type" value="Genomic_DNA"/>
</dbReference>
<dbReference type="OrthoDB" id="10562214at2759"/>
<name>A0A8X6KWW0_TRICU</name>
<keyword evidence="2" id="KW-1185">Reference proteome</keyword>
<comment type="caution">
    <text evidence="1">The sequence shown here is derived from an EMBL/GenBank/DDBJ whole genome shotgun (WGS) entry which is preliminary data.</text>
</comment>
<organism evidence="1 2">
    <name type="scientific">Trichonephila clavata</name>
    <name type="common">Joro spider</name>
    <name type="synonym">Nephila clavata</name>
    <dbReference type="NCBI Taxonomy" id="2740835"/>
    <lineage>
        <taxon>Eukaryota</taxon>
        <taxon>Metazoa</taxon>
        <taxon>Ecdysozoa</taxon>
        <taxon>Arthropoda</taxon>
        <taxon>Chelicerata</taxon>
        <taxon>Arachnida</taxon>
        <taxon>Araneae</taxon>
        <taxon>Araneomorphae</taxon>
        <taxon>Entelegynae</taxon>
        <taxon>Araneoidea</taxon>
        <taxon>Nephilidae</taxon>
        <taxon>Trichonephila</taxon>
    </lineage>
</organism>
<sequence length="93" mass="10599">MYSRKDEYIAIHRYPPPGEIRESQQVRTSLSSHHHPSFFSPQDPSLLISPQAYVSKKPMSLAVMISGFATDAPAFHCSQRTQENNTVFQPHRT</sequence>
<accession>A0A8X6KWW0</accession>
<evidence type="ECO:0000313" key="1">
    <source>
        <dbReference type="EMBL" id="GFQ88174.1"/>
    </source>
</evidence>
<evidence type="ECO:0000313" key="2">
    <source>
        <dbReference type="Proteomes" id="UP000887116"/>
    </source>
</evidence>
<proteinExistence type="predicted"/>